<feature type="region of interest" description="Disordered" evidence="7">
    <location>
        <begin position="1"/>
        <end position="43"/>
    </location>
</feature>
<dbReference type="AlphaFoldDB" id="A0A512D7N6"/>
<reference evidence="9 10" key="1">
    <citation type="submission" date="2019-07" db="EMBL/GenBank/DDBJ databases">
        <title>Whole genome shotgun sequence of Cellulomonas aerilata NBRC 106308.</title>
        <authorList>
            <person name="Hosoyama A."/>
            <person name="Uohara A."/>
            <person name="Ohji S."/>
            <person name="Ichikawa N."/>
        </authorList>
    </citation>
    <scope>NUCLEOTIDE SEQUENCE [LARGE SCALE GENOMIC DNA]</scope>
    <source>
        <strain evidence="9 10">NBRC 106308</strain>
    </source>
</reference>
<dbReference type="GO" id="GO:0030170">
    <property type="term" value="F:pyridoxal phosphate binding"/>
    <property type="evidence" value="ECO:0007669"/>
    <property type="project" value="InterPro"/>
</dbReference>
<keyword evidence="6" id="KW-0663">Pyridoxal phosphate</keyword>
<dbReference type="FunFam" id="3.40.640.10:FF:000053">
    <property type="entry name" value="Aminotransferase, class I"/>
    <property type="match status" value="1"/>
</dbReference>
<dbReference type="InterPro" id="IPR015422">
    <property type="entry name" value="PyrdxlP-dep_Trfase_small"/>
</dbReference>
<keyword evidence="10" id="KW-1185">Reference proteome</keyword>
<dbReference type="GO" id="GO:0008483">
    <property type="term" value="F:transaminase activity"/>
    <property type="evidence" value="ECO:0007669"/>
    <property type="project" value="UniProtKB-KW"/>
</dbReference>
<protein>
    <submittedName>
        <fullName evidence="9">GntR family transcriptional regulator</fullName>
    </submittedName>
</protein>
<feature type="compositionally biased region" description="Low complexity" evidence="7">
    <location>
        <begin position="27"/>
        <end position="39"/>
    </location>
</feature>
<dbReference type="Gene3D" id="3.90.1150.10">
    <property type="entry name" value="Aspartate Aminotransferase, domain 1"/>
    <property type="match status" value="1"/>
</dbReference>
<organism evidence="9 10">
    <name type="scientific">Cellulomonas aerilata</name>
    <dbReference type="NCBI Taxonomy" id="515326"/>
    <lineage>
        <taxon>Bacteria</taxon>
        <taxon>Bacillati</taxon>
        <taxon>Actinomycetota</taxon>
        <taxon>Actinomycetes</taxon>
        <taxon>Micrococcales</taxon>
        <taxon>Cellulomonadaceae</taxon>
        <taxon>Cellulomonas</taxon>
    </lineage>
</organism>
<dbReference type="Pfam" id="PF00155">
    <property type="entry name" value="Aminotran_1_2"/>
    <property type="match status" value="1"/>
</dbReference>
<evidence type="ECO:0000259" key="8">
    <source>
        <dbReference type="Pfam" id="PF00155"/>
    </source>
</evidence>
<dbReference type="InterPro" id="IPR050859">
    <property type="entry name" value="Class-I_PLP-dep_aminotransf"/>
</dbReference>
<evidence type="ECO:0000256" key="1">
    <source>
        <dbReference type="ARBA" id="ARBA00001933"/>
    </source>
</evidence>
<gene>
    <name evidence="9" type="primary">avtA</name>
    <name evidence="9" type="ORF">CAE01nite_02040</name>
</gene>
<dbReference type="SUPFAM" id="SSF53383">
    <property type="entry name" value="PLP-dependent transferases"/>
    <property type="match status" value="1"/>
</dbReference>
<evidence type="ECO:0000313" key="9">
    <source>
        <dbReference type="EMBL" id="GEO32479.1"/>
    </source>
</evidence>
<sequence>MTSRTPGAGALPPTGAAATPAVPPTDPTTTPSPTASTHGTRLDPWLDAYADRAHGMRASEIRALFAVANRPEVVSLAGGMPYLEGLPLDVLADMTRRVVATRGTVALQYGSGQGDETLREQILEVMRLEGIDAHPDDVVVTTGSQQALDLVTRIFVNPGDVVVAEAPSYVGALGVFRAYQADVVHVPLDEHGLVPAALDETLTALARQGRTVKLLYTVPNFHNPAGVTLSAERRPQILAIARRHGVLVLEDNPYGLLGFSGEPLPALRSLSSDGVIYLGSFSKTFAPGYRVGWAVAPHAVREKLVLASESSILSPSNASQLSISAYLSTCDWRGQIKAFQELYRERRDAMVGALGEHLPDASWTVPDGGFYTWVRLPEGLDAKAMLPRAVTARVAYVPGTAFYFDDRGHDHMRLSFCFPTPERIREGVRRLAGVVAGETELVSLFGTSGARPGDDVQAPSPDLA</sequence>
<name>A0A512D7N6_9CELL</name>
<dbReference type="InterPro" id="IPR015421">
    <property type="entry name" value="PyrdxlP-dep_Trfase_major"/>
</dbReference>
<evidence type="ECO:0000256" key="7">
    <source>
        <dbReference type="SAM" id="MobiDB-lite"/>
    </source>
</evidence>
<dbReference type="InterPro" id="IPR004839">
    <property type="entry name" value="Aminotransferase_I/II_large"/>
</dbReference>
<dbReference type="EMBL" id="BJYY01000001">
    <property type="protein sequence ID" value="GEO32479.1"/>
    <property type="molecule type" value="Genomic_DNA"/>
</dbReference>
<comment type="caution">
    <text evidence="9">The sequence shown here is derived from an EMBL/GenBank/DDBJ whole genome shotgun (WGS) entry which is preliminary data.</text>
</comment>
<comment type="subunit">
    <text evidence="3">Homodimer.</text>
</comment>
<keyword evidence="5" id="KW-0808">Transferase</keyword>
<accession>A0A512D7N6</accession>
<feature type="domain" description="Aminotransferase class I/classII large" evidence="8">
    <location>
        <begin position="80"/>
        <end position="431"/>
    </location>
</feature>
<evidence type="ECO:0000256" key="3">
    <source>
        <dbReference type="ARBA" id="ARBA00011738"/>
    </source>
</evidence>
<evidence type="ECO:0000256" key="4">
    <source>
        <dbReference type="ARBA" id="ARBA00022576"/>
    </source>
</evidence>
<dbReference type="PANTHER" id="PTHR42790:SF19">
    <property type="entry name" value="KYNURENINE_ALPHA-AMINOADIPATE AMINOTRANSFERASE, MITOCHONDRIAL"/>
    <property type="match status" value="1"/>
</dbReference>
<proteinExistence type="inferred from homology"/>
<dbReference type="CDD" id="cd00609">
    <property type="entry name" value="AAT_like"/>
    <property type="match status" value="1"/>
</dbReference>
<comment type="cofactor">
    <cofactor evidence="1">
        <name>pyridoxal 5'-phosphate</name>
        <dbReference type="ChEBI" id="CHEBI:597326"/>
    </cofactor>
</comment>
<comment type="similarity">
    <text evidence="2">Belongs to the class-I pyridoxal-phosphate-dependent aminotransferase family.</text>
</comment>
<dbReference type="GO" id="GO:1901605">
    <property type="term" value="P:alpha-amino acid metabolic process"/>
    <property type="evidence" value="ECO:0007669"/>
    <property type="project" value="TreeGrafter"/>
</dbReference>
<evidence type="ECO:0000256" key="5">
    <source>
        <dbReference type="ARBA" id="ARBA00022679"/>
    </source>
</evidence>
<dbReference type="OrthoDB" id="199743at2"/>
<evidence type="ECO:0000256" key="6">
    <source>
        <dbReference type="ARBA" id="ARBA00022898"/>
    </source>
</evidence>
<dbReference type="PANTHER" id="PTHR42790">
    <property type="entry name" value="AMINOTRANSFERASE"/>
    <property type="match status" value="1"/>
</dbReference>
<dbReference type="Proteomes" id="UP000321181">
    <property type="component" value="Unassembled WGS sequence"/>
</dbReference>
<dbReference type="Gene3D" id="3.40.640.10">
    <property type="entry name" value="Type I PLP-dependent aspartate aminotransferase-like (Major domain)"/>
    <property type="match status" value="1"/>
</dbReference>
<dbReference type="InterPro" id="IPR015424">
    <property type="entry name" value="PyrdxlP-dep_Trfase"/>
</dbReference>
<feature type="compositionally biased region" description="Low complexity" evidence="7">
    <location>
        <begin position="1"/>
        <end position="20"/>
    </location>
</feature>
<evidence type="ECO:0000313" key="10">
    <source>
        <dbReference type="Proteomes" id="UP000321181"/>
    </source>
</evidence>
<keyword evidence="4" id="KW-0032">Aminotransferase</keyword>
<evidence type="ECO:0000256" key="2">
    <source>
        <dbReference type="ARBA" id="ARBA00007441"/>
    </source>
</evidence>